<evidence type="ECO:0000259" key="2">
    <source>
        <dbReference type="PROSITE" id="PS50835"/>
    </source>
</evidence>
<dbReference type="PANTHER" id="PTHR21261:SF15">
    <property type="entry name" value="BEATEN PATH IIIA, ISOFORM D-RELATED"/>
    <property type="match status" value="1"/>
</dbReference>
<dbReference type="InterPro" id="IPR007110">
    <property type="entry name" value="Ig-like_dom"/>
</dbReference>
<dbReference type="PROSITE" id="PS50835">
    <property type="entry name" value="IG_LIKE"/>
    <property type="match status" value="1"/>
</dbReference>
<proteinExistence type="predicted"/>
<reference evidence="3" key="1">
    <citation type="journal article" date="2020" name="G3 (Bethesda)">
        <title>High-Quality Assemblies for Three Invasive Social Wasps from the &lt;i&gt;Vespula&lt;/i&gt; Genus.</title>
        <authorList>
            <person name="Harrop T.W.R."/>
            <person name="Guhlin J."/>
            <person name="McLaughlin G.M."/>
            <person name="Permina E."/>
            <person name="Stockwell P."/>
            <person name="Gilligan J."/>
            <person name="Le Lec M.F."/>
            <person name="Gruber M.A.M."/>
            <person name="Quinn O."/>
            <person name="Lovegrove M."/>
            <person name="Duncan E.J."/>
            <person name="Remnant E.J."/>
            <person name="Van Eeckhoven J."/>
            <person name="Graham B."/>
            <person name="Knapp R.A."/>
            <person name="Langford K.W."/>
            <person name="Kronenberg Z."/>
            <person name="Press M.O."/>
            <person name="Eacker S.M."/>
            <person name="Wilson-Rankin E.E."/>
            <person name="Purcell J."/>
            <person name="Lester P.J."/>
            <person name="Dearden P.K."/>
        </authorList>
    </citation>
    <scope>NUCLEOTIDE SEQUENCE</scope>
    <source>
        <strain evidence="3">Marl-1</strain>
    </source>
</reference>
<dbReference type="Pfam" id="PF08205">
    <property type="entry name" value="C2-set_2"/>
    <property type="match status" value="1"/>
</dbReference>
<evidence type="ECO:0000313" key="4">
    <source>
        <dbReference type="Proteomes" id="UP000614350"/>
    </source>
</evidence>
<accession>A0A834JIE4</accession>
<gene>
    <name evidence="3" type="ORF">HZH66_009991</name>
</gene>
<dbReference type="AlphaFoldDB" id="A0A834JIE4"/>
<keyword evidence="4" id="KW-1185">Reference proteome</keyword>
<sequence>MSTHEPLVESPVALDDLTNVSTVNEIGGGKGCLTNSLIRTIRALVGGPVGSTNVDNRARSLHFKSNSDHQSIYTVFPYDLESDKLYSFSWYKDHEEFYRYVPRSEPTQHSYHVEGIKVDMIHGYSRMKSMTFDEDLAGLIYSLNYGRVGLVSPPFHQKRLFVSSSSFRFWNDEEILRLRLPTGRQTTYFVSRLRIHRYSDHRRVQLEDVGLYTSGRYKCEVVAEAPNFNSVIAEANMEVVVLPEESPTITGEEKIYASGDVLALNCTSGRSHPGAHLKWFINGVQVKADSERRHEQHGLISTISSLRLELEPDHLSSEKIKVRCEAVVRSSQETNDSFIDSRATEVFVQGQSSLLRPSACLLVTLLLLQRLLVPH</sequence>
<dbReference type="EMBL" id="JACSEA010000011">
    <property type="protein sequence ID" value="KAF7388854.1"/>
    <property type="molecule type" value="Genomic_DNA"/>
</dbReference>
<protein>
    <recommendedName>
        <fullName evidence="2">Ig-like domain-containing protein</fullName>
    </recommendedName>
</protein>
<dbReference type="PANTHER" id="PTHR21261">
    <property type="entry name" value="BEAT PROTEIN"/>
    <property type="match status" value="1"/>
</dbReference>
<organism evidence="3 4">
    <name type="scientific">Vespula vulgaris</name>
    <name type="common">Yellow jacket</name>
    <name type="synonym">Wasp</name>
    <dbReference type="NCBI Taxonomy" id="7454"/>
    <lineage>
        <taxon>Eukaryota</taxon>
        <taxon>Metazoa</taxon>
        <taxon>Ecdysozoa</taxon>
        <taxon>Arthropoda</taxon>
        <taxon>Hexapoda</taxon>
        <taxon>Insecta</taxon>
        <taxon>Pterygota</taxon>
        <taxon>Neoptera</taxon>
        <taxon>Endopterygota</taxon>
        <taxon>Hymenoptera</taxon>
        <taxon>Apocrita</taxon>
        <taxon>Aculeata</taxon>
        <taxon>Vespoidea</taxon>
        <taxon>Vespidae</taxon>
        <taxon>Vespinae</taxon>
        <taxon>Vespula</taxon>
    </lineage>
</organism>
<keyword evidence="1" id="KW-1015">Disulfide bond</keyword>
<dbReference type="InterPro" id="IPR013162">
    <property type="entry name" value="CD80_C2-set"/>
</dbReference>
<dbReference type="Gene3D" id="2.60.40.10">
    <property type="entry name" value="Immunoglobulins"/>
    <property type="match status" value="1"/>
</dbReference>
<dbReference type="Proteomes" id="UP000614350">
    <property type="component" value="Unassembled WGS sequence"/>
</dbReference>
<comment type="caution">
    <text evidence="3">The sequence shown here is derived from an EMBL/GenBank/DDBJ whole genome shotgun (WGS) entry which is preliminary data.</text>
</comment>
<evidence type="ECO:0000313" key="3">
    <source>
        <dbReference type="EMBL" id="KAF7388854.1"/>
    </source>
</evidence>
<name>A0A834JIE4_VESVU</name>
<dbReference type="InterPro" id="IPR013783">
    <property type="entry name" value="Ig-like_fold"/>
</dbReference>
<evidence type="ECO:0000256" key="1">
    <source>
        <dbReference type="ARBA" id="ARBA00023157"/>
    </source>
</evidence>
<feature type="domain" description="Ig-like" evidence="2">
    <location>
        <begin position="243"/>
        <end position="335"/>
    </location>
</feature>